<dbReference type="Proteomes" id="UP000324575">
    <property type="component" value="Unassembled WGS sequence"/>
</dbReference>
<comment type="caution">
    <text evidence="2">The sequence shown here is derived from an EMBL/GenBank/DDBJ whole genome shotgun (WGS) entry which is preliminary data.</text>
</comment>
<proteinExistence type="predicted"/>
<feature type="signal peptide" evidence="1">
    <location>
        <begin position="1"/>
        <end position="21"/>
    </location>
</feature>
<evidence type="ECO:0000313" key="2">
    <source>
        <dbReference type="EMBL" id="KAA6301974.1"/>
    </source>
</evidence>
<dbReference type="NCBIfam" id="TIGR04183">
    <property type="entry name" value="Por_Secre_tail"/>
    <property type="match status" value="1"/>
</dbReference>
<evidence type="ECO:0000256" key="1">
    <source>
        <dbReference type="SAM" id="SignalP"/>
    </source>
</evidence>
<evidence type="ECO:0000313" key="3">
    <source>
        <dbReference type="Proteomes" id="UP000324575"/>
    </source>
</evidence>
<sequence length="628" mass="69199">MKRKLLLSLVVLFVSAAIVEAQSKSFNRVKSSQLKSLVQQNKVAFPKVSDGKSVVAEENIGKASIRSKATKSVAEDDVLLEWDFQSLLDNEAPDQWMDGNYNNFLLLDFDGFIGSWYDEADSWFFDLEPNANNSNVVLLSQSWVKAPNTGKPVEDWFITAEFTVPNNANAYEAAWEARAFQVAPNNTGYDVGVIEEGDFLNILESSEAIDNALLTALLGKTNFEFSNHASGEETTWTRRTFSLDNYKGKTIRLVWRDHTAGKNAVMLNYVLAHKKEDYSLEVAVTNPPIFAYAQIPNFLAPATIPFETKFKVTNTGSLALTGVTAEVTLYENSQEKETKTISIGNLATSAVLTEKLVEFSAPVVENPKNYYVGITVTATEDVLAFVDIPESLGIKRSTDVFARDNGEFAKYWFIDNNSTSNNKKIGVVYEVGKKSTLKSVDFNLYNSTAENTTLRVFKFAGDALSEVFTKEVAITKDLELEKIYNVPANIELGVGTYWVAIDEPASKAIGLVSTTNTTVYGAGFYTLNSEDWYLGNTAFYVRLHLANATGIPTIAKDATKAVRQGNDFVLSYPTSTSSVSVYNVAGQRIAEYKLNATGTYTLPAANLANGVYVLKFNDAQSTAVKILK</sequence>
<dbReference type="AlphaFoldDB" id="A0A5M8P0P8"/>
<keyword evidence="1" id="KW-0732">Signal</keyword>
<dbReference type="Gene3D" id="2.60.120.200">
    <property type="match status" value="1"/>
</dbReference>
<name>A0A5M8P0P8_9BACT</name>
<evidence type="ECO:0008006" key="4">
    <source>
        <dbReference type="Google" id="ProtNLM"/>
    </source>
</evidence>
<organism evidence="2 3">
    <name type="scientific">Candidatus Ordinivivax streblomastigis</name>
    <dbReference type="NCBI Taxonomy" id="2540710"/>
    <lineage>
        <taxon>Bacteria</taxon>
        <taxon>Pseudomonadati</taxon>
        <taxon>Bacteroidota</taxon>
        <taxon>Bacteroidia</taxon>
        <taxon>Bacteroidales</taxon>
        <taxon>Candidatus Ordinivivax</taxon>
    </lineage>
</organism>
<reference evidence="2 3" key="1">
    <citation type="submission" date="2019-03" db="EMBL/GenBank/DDBJ databases">
        <title>Single cell metagenomics reveals metabolic interactions within the superorganism composed of flagellate Streblomastix strix and complex community of Bacteroidetes bacteria on its surface.</title>
        <authorList>
            <person name="Treitli S.C."/>
            <person name="Kolisko M."/>
            <person name="Husnik F."/>
            <person name="Keeling P."/>
            <person name="Hampl V."/>
        </authorList>
    </citation>
    <scope>NUCLEOTIDE SEQUENCE [LARGE SCALE GENOMIC DNA]</scope>
    <source>
        <strain evidence="2">St1</strain>
    </source>
</reference>
<dbReference type="InterPro" id="IPR026444">
    <property type="entry name" value="Secre_tail"/>
</dbReference>
<gene>
    <name evidence="2" type="ORF">EZS26_001790</name>
</gene>
<dbReference type="EMBL" id="SNRX01000011">
    <property type="protein sequence ID" value="KAA6301974.1"/>
    <property type="molecule type" value="Genomic_DNA"/>
</dbReference>
<protein>
    <recommendedName>
        <fullName evidence="4">T9SS type A sorting domain-containing protein</fullName>
    </recommendedName>
</protein>
<accession>A0A5M8P0P8</accession>
<feature type="chain" id="PRO_5024380628" description="T9SS type A sorting domain-containing protein" evidence="1">
    <location>
        <begin position="22"/>
        <end position="628"/>
    </location>
</feature>